<feature type="compositionally biased region" description="Basic and acidic residues" evidence="1">
    <location>
        <begin position="1"/>
        <end position="23"/>
    </location>
</feature>
<evidence type="ECO:0000256" key="1">
    <source>
        <dbReference type="SAM" id="MobiDB-lite"/>
    </source>
</evidence>
<protein>
    <submittedName>
        <fullName evidence="2">Iroquois homeobox 3</fullName>
    </submittedName>
</protein>
<name>G9K661_MUSPF</name>
<feature type="non-terminal residue" evidence="2">
    <location>
        <position position="1"/>
    </location>
</feature>
<keyword evidence="2" id="KW-0238">DNA-binding</keyword>
<dbReference type="AlphaFoldDB" id="G9K661"/>
<feature type="non-terminal residue" evidence="2">
    <location>
        <position position="106"/>
    </location>
</feature>
<sequence>IERTEKQEREESFRESRRVKEPEGAEAILGARGAQRGREEEGRGGGVKTRGRRKRGATLLGERRAVRSEARAEAARAGKRRERGAERRGLRARRNVNQSPEPRESP</sequence>
<accession>G9K661</accession>
<reference evidence="2" key="1">
    <citation type="journal article" date="2013" name="J. Virol.">
        <title>Sequencing, annotation, and characterization of the influenza ferret infectome.</title>
        <authorList>
            <person name="Leon A.J."/>
            <person name="Banner D."/>
            <person name="Xu L."/>
            <person name="Ran L."/>
            <person name="Peng Z."/>
            <person name="Yi K."/>
            <person name="Chen C."/>
            <person name="Xu F."/>
            <person name="Huang J."/>
            <person name="Zhao Z."/>
            <person name="Lin Z."/>
            <person name="Huang S.H."/>
            <person name="Fang Y."/>
            <person name="Kelvin A.A."/>
            <person name="Ross T.M."/>
            <person name="Farooqui A."/>
            <person name="Kelvin D.J."/>
        </authorList>
    </citation>
    <scope>NUCLEOTIDE SEQUENCE</scope>
    <source>
        <tissue evidence="2">Lungs</tissue>
    </source>
</reference>
<organism evidence="2">
    <name type="scientific">Mustela putorius furo</name>
    <name type="common">European domestic ferret</name>
    <name type="synonym">Mustela furo</name>
    <dbReference type="NCBI Taxonomy" id="9669"/>
    <lineage>
        <taxon>Eukaryota</taxon>
        <taxon>Metazoa</taxon>
        <taxon>Chordata</taxon>
        <taxon>Craniata</taxon>
        <taxon>Vertebrata</taxon>
        <taxon>Euteleostomi</taxon>
        <taxon>Mammalia</taxon>
        <taxon>Eutheria</taxon>
        <taxon>Laurasiatheria</taxon>
        <taxon>Carnivora</taxon>
        <taxon>Caniformia</taxon>
        <taxon>Musteloidea</taxon>
        <taxon>Mustelidae</taxon>
        <taxon>Mustelinae</taxon>
        <taxon>Mustela</taxon>
    </lineage>
</organism>
<evidence type="ECO:0000313" key="2">
    <source>
        <dbReference type="EMBL" id="AES00386.1"/>
    </source>
</evidence>
<feature type="region of interest" description="Disordered" evidence="1">
    <location>
        <begin position="1"/>
        <end position="106"/>
    </location>
</feature>
<proteinExistence type="evidence at transcript level"/>
<keyword evidence="2" id="KW-0371">Homeobox</keyword>
<feature type="compositionally biased region" description="Basic and acidic residues" evidence="1">
    <location>
        <begin position="61"/>
        <end position="76"/>
    </location>
</feature>
<dbReference type="EMBL" id="JP011788">
    <property type="protein sequence ID" value="AES00386.1"/>
    <property type="molecule type" value="mRNA"/>
</dbReference>
<dbReference type="GO" id="GO:0003677">
    <property type="term" value="F:DNA binding"/>
    <property type="evidence" value="ECO:0007669"/>
    <property type="project" value="UniProtKB-KW"/>
</dbReference>